<accession>A0A1R4H0J3</accession>
<gene>
    <name evidence="1" type="ORF">CRENPOLYSF2_1140001</name>
</gene>
<dbReference type="Proteomes" id="UP000195442">
    <property type="component" value="Unassembled WGS sequence"/>
</dbReference>
<dbReference type="AlphaFoldDB" id="A0A1R4H0J3"/>
<proteinExistence type="predicted"/>
<dbReference type="OrthoDB" id="9121874at2"/>
<keyword evidence="2" id="KW-1185">Reference proteome</keyword>
<organism evidence="1 2">
    <name type="scientific">Crenothrix polyspora</name>
    <dbReference type="NCBI Taxonomy" id="360316"/>
    <lineage>
        <taxon>Bacteria</taxon>
        <taxon>Pseudomonadati</taxon>
        <taxon>Pseudomonadota</taxon>
        <taxon>Gammaproteobacteria</taxon>
        <taxon>Methylococcales</taxon>
        <taxon>Crenotrichaceae</taxon>
        <taxon>Crenothrix</taxon>
    </lineage>
</organism>
<reference evidence="2" key="1">
    <citation type="submission" date="2017-02" db="EMBL/GenBank/DDBJ databases">
        <authorList>
            <person name="Daims H."/>
        </authorList>
    </citation>
    <scope>NUCLEOTIDE SEQUENCE [LARGE SCALE GENOMIC DNA]</scope>
</reference>
<sequence>MVLAYRDQYIVERGFNRFRGKVLDLTPIYLSSTTCIKGLVRLLTIGLRVLCLVEFEVRRTLQEQNAKLAGIYVGNPKRATTKPTTEMMLKAFRGVSLSMVTIDGVEHGFMTPLNAVQQNILRLVGFPTEIYQAVQLQSVEVATKMGGR</sequence>
<protein>
    <submittedName>
        <fullName evidence="1">Uncharacterized protein</fullName>
    </submittedName>
</protein>
<evidence type="ECO:0000313" key="1">
    <source>
        <dbReference type="EMBL" id="SJM89359.1"/>
    </source>
</evidence>
<dbReference type="EMBL" id="FUKJ01000018">
    <property type="protein sequence ID" value="SJM89359.1"/>
    <property type="molecule type" value="Genomic_DNA"/>
</dbReference>
<name>A0A1R4H0J3_9GAMM</name>
<evidence type="ECO:0000313" key="2">
    <source>
        <dbReference type="Proteomes" id="UP000195442"/>
    </source>
</evidence>
<dbReference type="RefSeq" id="WP_087145593.1">
    <property type="nucleotide sequence ID" value="NZ_FUKJ01000018.1"/>
</dbReference>